<reference evidence="1" key="1">
    <citation type="submission" date="2020-05" db="EMBL/GenBank/DDBJ databases">
        <authorList>
            <person name="Chiriac C."/>
            <person name="Salcher M."/>
            <person name="Ghai R."/>
            <person name="Kavagutti S V."/>
        </authorList>
    </citation>
    <scope>NUCLEOTIDE SEQUENCE</scope>
</reference>
<protein>
    <submittedName>
        <fullName evidence="1">Unannotated protein</fullName>
    </submittedName>
</protein>
<dbReference type="SUPFAM" id="SSF53756">
    <property type="entry name" value="UDP-Glycosyltransferase/glycogen phosphorylase"/>
    <property type="match status" value="1"/>
</dbReference>
<dbReference type="EMBL" id="CAFBNC010000215">
    <property type="protein sequence ID" value="CAB4959914.1"/>
    <property type="molecule type" value="Genomic_DNA"/>
</dbReference>
<evidence type="ECO:0000313" key="1">
    <source>
        <dbReference type="EMBL" id="CAB4959914.1"/>
    </source>
</evidence>
<accession>A0A6J7L2H1</accession>
<dbReference type="Gene3D" id="3.40.50.2000">
    <property type="entry name" value="Glycogen Phosphorylase B"/>
    <property type="match status" value="1"/>
</dbReference>
<proteinExistence type="predicted"/>
<sequence>MRILITNNRLDQRAGSESYVETVMGALRDLGHEVIAFSPGLGEVASSLRSRGFEVHDNVTHLPDGIDVIHGQHVNAVAEVRRVLPSVPLVFVAHSWFIPNEDPCAELAPAALVALNERVQNRLLSIAFPSPIPIHRLRQPVEIGSFDGIRRVPSDRPESALLVSRKITGRLKSIQEACERAGIELRTLRGESADPRLEMAAADMVLASGRSALEAMSMARPTLLIDQTVCAGWITEDSWERIENEGFGTGNPTDSVTDLDALLAMYSPDFGIQARILAAHQHAAQDHASALIAIYRSIADTRSTEVLDQRLPSLRKQNWAQTHKLQMLRRSNADLRAENWALQRELDRIGQSVPPGPTGVRSGSDRPRSGFWFRIETSGAALRVIAILLALRDALKSIRRE</sequence>
<organism evidence="1">
    <name type="scientific">freshwater metagenome</name>
    <dbReference type="NCBI Taxonomy" id="449393"/>
    <lineage>
        <taxon>unclassified sequences</taxon>
        <taxon>metagenomes</taxon>
        <taxon>ecological metagenomes</taxon>
    </lineage>
</organism>
<name>A0A6J7L2H1_9ZZZZ</name>
<dbReference type="AlphaFoldDB" id="A0A6J7L2H1"/>
<gene>
    <name evidence="1" type="ORF">UFOPK3733_02387</name>
</gene>